<dbReference type="EMBL" id="JARKHS020033402">
    <property type="protein sequence ID" value="KAK8759109.1"/>
    <property type="molecule type" value="Genomic_DNA"/>
</dbReference>
<reference evidence="2 3" key="1">
    <citation type="journal article" date="2023" name="Arcadia Sci">
        <title>De novo assembly of a long-read Amblyomma americanum tick genome.</title>
        <authorList>
            <person name="Chou S."/>
            <person name="Poskanzer K.E."/>
            <person name="Rollins M."/>
            <person name="Thuy-Boun P.S."/>
        </authorList>
    </citation>
    <scope>NUCLEOTIDE SEQUENCE [LARGE SCALE GENOMIC DNA]</scope>
    <source>
        <strain evidence="2">F_SG_1</strain>
        <tissue evidence="2">Salivary glands</tissue>
    </source>
</reference>
<keyword evidence="3" id="KW-1185">Reference proteome</keyword>
<dbReference type="Proteomes" id="UP001321473">
    <property type="component" value="Unassembled WGS sequence"/>
</dbReference>
<organism evidence="2 3">
    <name type="scientific">Amblyomma americanum</name>
    <name type="common">Lone star tick</name>
    <dbReference type="NCBI Taxonomy" id="6943"/>
    <lineage>
        <taxon>Eukaryota</taxon>
        <taxon>Metazoa</taxon>
        <taxon>Ecdysozoa</taxon>
        <taxon>Arthropoda</taxon>
        <taxon>Chelicerata</taxon>
        <taxon>Arachnida</taxon>
        <taxon>Acari</taxon>
        <taxon>Parasitiformes</taxon>
        <taxon>Ixodida</taxon>
        <taxon>Ixodoidea</taxon>
        <taxon>Ixodidae</taxon>
        <taxon>Amblyomminae</taxon>
        <taxon>Amblyomma</taxon>
    </lineage>
</organism>
<feature type="region of interest" description="Disordered" evidence="1">
    <location>
        <begin position="261"/>
        <end position="309"/>
    </location>
</feature>
<evidence type="ECO:0000313" key="2">
    <source>
        <dbReference type="EMBL" id="KAK8759109.1"/>
    </source>
</evidence>
<proteinExistence type="predicted"/>
<sequence length="341" mass="35779">MAEATPSVILQFLTGPRGAFSLVPTAKVWLLKDVSLMFVSGSVLLLDQDLTLDLSDLVFRSLACLLSAALLASLLERKPRVFECCYWAHMSCVPVDLALALAFIFLKEDLHVFAPPHRHPNARVRGLDELNATALNSTDAPGGTNTSITDERAVAILQPNATDATLSPLLAATLQMVRLRRDGAGLQLLQQQPSGSELQSPLNVFLAADHAVSVVARSHLVWRMYSCLCALVYQQTLVSAAATAAGAAGAAATLASAEGLAPDSANASPGSGTLARPPLSPAPGDGPAEEAAGSSGDEKQRSGSGCYAGRRASDLQQEDLLFVLHTTSSSSSILVEPRSKR</sequence>
<evidence type="ECO:0000256" key="1">
    <source>
        <dbReference type="SAM" id="MobiDB-lite"/>
    </source>
</evidence>
<dbReference type="AlphaFoldDB" id="A0AAQ4D9G9"/>
<feature type="compositionally biased region" description="Low complexity" evidence="1">
    <location>
        <begin position="282"/>
        <end position="295"/>
    </location>
</feature>
<comment type="caution">
    <text evidence="2">The sequence shown here is derived from an EMBL/GenBank/DDBJ whole genome shotgun (WGS) entry which is preliminary data.</text>
</comment>
<accession>A0AAQ4D9G9</accession>
<protein>
    <submittedName>
        <fullName evidence="2">Uncharacterized protein</fullName>
    </submittedName>
</protein>
<gene>
    <name evidence="2" type="ORF">V5799_003257</name>
</gene>
<name>A0AAQ4D9G9_AMBAM</name>
<evidence type="ECO:0000313" key="3">
    <source>
        <dbReference type="Proteomes" id="UP001321473"/>
    </source>
</evidence>